<dbReference type="InterPro" id="IPR036397">
    <property type="entry name" value="RNaseH_sf"/>
</dbReference>
<dbReference type="InterPro" id="IPR002156">
    <property type="entry name" value="RNaseH_domain"/>
</dbReference>
<feature type="region of interest" description="Disordered" evidence="1">
    <location>
        <begin position="170"/>
        <end position="191"/>
    </location>
</feature>
<protein>
    <recommendedName>
        <fullName evidence="6">Reverse transcriptase zinc-binding domain-containing protein</fullName>
    </recommendedName>
</protein>
<proteinExistence type="predicted"/>
<feature type="domain" description="Reverse transcriptase zinc-binding" evidence="3">
    <location>
        <begin position="22"/>
        <end position="89"/>
    </location>
</feature>
<dbReference type="GO" id="GO:0004523">
    <property type="term" value="F:RNA-DNA hybrid ribonuclease activity"/>
    <property type="evidence" value="ECO:0007669"/>
    <property type="project" value="InterPro"/>
</dbReference>
<dbReference type="EMBL" id="OZ034818">
    <property type="protein sequence ID" value="CAL1389646.1"/>
    <property type="molecule type" value="Genomic_DNA"/>
</dbReference>
<dbReference type="Pfam" id="PF13456">
    <property type="entry name" value="RVT_3"/>
    <property type="match status" value="1"/>
</dbReference>
<sequence length="355" mass="39779">MFKNYNELNARHPPDVLAFDCRLSKILWNLPLPPKLKFFFWRVVRGFLPLQSVLLQKTLVTSPTCPVCSDAPETFNHCFFHCRVAQPLWTLAGLADVRSKLEGLPMDDAWNNLLLSLRLSKLQVAEVVFLCWRIWKGRCWAVHGGIQYLPPALLRQFRLEVDEWRAASLGPSTHSGGSPSPVTGIPRSPSPTTTGVIASRVLDVRSAASQAWLVRFDGATKRARGCSVGFVGFDSLGGLTFAFGKFYPDIQDPFLAELLAFRDAMDWCLTRGFLSVKFVGDSQLVVRHVFTDERQHAMGGALLEDVHRMVQGFEFCSCSYAKRIFNRAAHFVAKQALSSEVRLLVDFRTALSSVL</sequence>
<dbReference type="GO" id="GO:0003676">
    <property type="term" value="F:nucleic acid binding"/>
    <property type="evidence" value="ECO:0007669"/>
    <property type="project" value="InterPro"/>
</dbReference>
<feature type="domain" description="RNase H type-1" evidence="2">
    <location>
        <begin position="216"/>
        <end position="336"/>
    </location>
</feature>
<evidence type="ECO:0000259" key="3">
    <source>
        <dbReference type="Pfam" id="PF13966"/>
    </source>
</evidence>
<dbReference type="Gene3D" id="3.30.420.10">
    <property type="entry name" value="Ribonuclease H-like superfamily/Ribonuclease H"/>
    <property type="match status" value="1"/>
</dbReference>
<feature type="compositionally biased region" description="Low complexity" evidence="1">
    <location>
        <begin position="170"/>
        <end position="181"/>
    </location>
</feature>
<organism evidence="4 5">
    <name type="scientific">Linum trigynum</name>
    <dbReference type="NCBI Taxonomy" id="586398"/>
    <lineage>
        <taxon>Eukaryota</taxon>
        <taxon>Viridiplantae</taxon>
        <taxon>Streptophyta</taxon>
        <taxon>Embryophyta</taxon>
        <taxon>Tracheophyta</taxon>
        <taxon>Spermatophyta</taxon>
        <taxon>Magnoliopsida</taxon>
        <taxon>eudicotyledons</taxon>
        <taxon>Gunneridae</taxon>
        <taxon>Pentapetalae</taxon>
        <taxon>rosids</taxon>
        <taxon>fabids</taxon>
        <taxon>Malpighiales</taxon>
        <taxon>Linaceae</taxon>
        <taxon>Linum</taxon>
    </lineage>
</organism>
<dbReference type="PANTHER" id="PTHR47074">
    <property type="entry name" value="BNAC02G40300D PROTEIN"/>
    <property type="match status" value="1"/>
</dbReference>
<accession>A0AAV2EUD2</accession>
<dbReference type="InterPro" id="IPR026960">
    <property type="entry name" value="RVT-Znf"/>
</dbReference>
<dbReference type="SUPFAM" id="SSF53098">
    <property type="entry name" value="Ribonuclease H-like"/>
    <property type="match status" value="1"/>
</dbReference>
<dbReference type="AlphaFoldDB" id="A0AAV2EUD2"/>
<evidence type="ECO:0000256" key="1">
    <source>
        <dbReference type="SAM" id="MobiDB-lite"/>
    </source>
</evidence>
<evidence type="ECO:0008006" key="6">
    <source>
        <dbReference type="Google" id="ProtNLM"/>
    </source>
</evidence>
<dbReference type="Pfam" id="PF13966">
    <property type="entry name" value="zf-RVT"/>
    <property type="match status" value="1"/>
</dbReference>
<evidence type="ECO:0000313" key="4">
    <source>
        <dbReference type="EMBL" id="CAL1389646.1"/>
    </source>
</evidence>
<dbReference type="Proteomes" id="UP001497516">
    <property type="component" value="Chromosome 5"/>
</dbReference>
<dbReference type="CDD" id="cd06222">
    <property type="entry name" value="RNase_H_like"/>
    <property type="match status" value="1"/>
</dbReference>
<dbReference type="PANTHER" id="PTHR47074:SF11">
    <property type="entry name" value="REVERSE TRANSCRIPTASE-LIKE PROTEIN"/>
    <property type="match status" value="1"/>
</dbReference>
<dbReference type="InterPro" id="IPR012337">
    <property type="entry name" value="RNaseH-like_sf"/>
</dbReference>
<gene>
    <name evidence="4" type="ORF">LTRI10_LOCUS30490</name>
</gene>
<evidence type="ECO:0000259" key="2">
    <source>
        <dbReference type="Pfam" id="PF13456"/>
    </source>
</evidence>
<dbReference type="InterPro" id="IPR044730">
    <property type="entry name" value="RNase_H-like_dom_plant"/>
</dbReference>
<keyword evidence="5" id="KW-1185">Reference proteome</keyword>
<reference evidence="4 5" key="1">
    <citation type="submission" date="2024-04" db="EMBL/GenBank/DDBJ databases">
        <authorList>
            <person name="Fracassetti M."/>
        </authorList>
    </citation>
    <scope>NUCLEOTIDE SEQUENCE [LARGE SCALE GENOMIC DNA]</scope>
</reference>
<evidence type="ECO:0000313" key="5">
    <source>
        <dbReference type="Proteomes" id="UP001497516"/>
    </source>
</evidence>
<dbReference type="InterPro" id="IPR052929">
    <property type="entry name" value="RNase_H-like_EbsB-rel"/>
</dbReference>
<name>A0AAV2EUD2_9ROSI</name>